<keyword evidence="2" id="KW-1133">Transmembrane helix</keyword>
<keyword evidence="2" id="KW-0472">Membrane</keyword>
<protein>
    <recommendedName>
        <fullName evidence="5">Proline rich protein 5MeD</fullName>
    </recommendedName>
</protein>
<accession>A0AAD9H6C4</accession>
<name>A0AAD9H6C4_9PEZI</name>
<evidence type="ECO:0008006" key="5">
    <source>
        <dbReference type="Google" id="ProtNLM"/>
    </source>
</evidence>
<feature type="transmembrane region" description="Helical" evidence="2">
    <location>
        <begin position="365"/>
        <end position="386"/>
    </location>
</feature>
<dbReference type="Proteomes" id="UP001232148">
    <property type="component" value="Unassembled WGS sequence"/>
</dbReference>
<evidence type="ECO:0000313" key="3">
    <source>
        <dbReference type="EMBL" id="KAK2023266.1"/>
    </source>
</evidence>
<dbReference type="EMBL" id="MU843007">
    <property type="protein sequence ID" value="KAK2023266.1"/>
    <property type="molecule type" value="Genomic_DNA"/>
</dbReference>
<feature type="region of interest" description="Disordered" evidence="1">
    <location>
        <begin position="403"/>
        <end position="442"/>
    </location>
</feature>
<organism evidence="3 4">
    <name type="scientific">Colletotrichum zoysiae</name>
    <dbReference type="NCBI Taxonomy" id="1216348"/>
    <lineage>
        <taxon>Eukaryota</taxon>
        <taxon>Fungi</taxon>
        <taxon>Dikarya</taxon>
        <taxon>Ascomycota</taxon>
        <taxon>Pezizomycotina</taxon>
        <taxon>Sordariomycetes</taxon>
        <taxon>Hypocreomycetidae</taxon>
        <taxon>Glomerellales</taxon>
        <taxon>Glomerellaceae</taxon>
        <taxon>Colletotrichum</taxon>
        <taxon>Colletotrichum graminicola species complex</taxon>
    </lineage>
</organism>
<feature type="compositionally biased region" description="Low complexity" evidence="1">
    <location>
        <begin position="404"/>
        <end position="442"/>
    </location>
</feature>
<sequence>MSLQKYFTAAQRHSVDRRLYQQLHPVEALRGLISSQLLLLPPVGTTPGTVIVATPAPRYVTSEVLYSGSADLTGPTTLTTVAPSGTAPGTYIVATPASGTEALTGETTIFTVAATGTTPGTYIVASPGADYVTSTIVYTGSDAISQPTAISTVPPVGTTPGTIIVAARYVTSMVDYQGTAPITGPTAISTVAPSGTEPGTFIIATQAARFVTSSVQYSGTGTLTGPSAISTIQPVGTRAGTVIIATPAPDPSYVTTTVFLTATDAADSTAITTIPPSGSSPGIVVMGRRASFVTVVGPYTETTGVPTGSTTVSIIQPSGTQAGTHRFAICFSYFNLDFYFFDLIDFIDNYCRQLVAVYIWRVHFLYAYEVLVVLFQLIFTEPFVFIKFFHQRRSEPCVFSLTHSSSSSTSSSSSSSSRTSTTTTSSSSSRSSSSSSSSSSSTSSRVVASATHGPAFSCPTTGYLIQTRTLYSLDLASGTRTLITDNVGGDTSRNIQAMGYNAREDYIYAVSQTSNSPYNYKIVRILANGTTQDVVPSITKVSATVGTLFNSGDVDDDGQYWISSGGNDFYQYNLKPGTAGYGTLVSSGAISGGTGGYTIGDWTFVPGAGDGDLWSVGVKNLNCYLLRWDRDTHTFTVVRNLGNLTGNTQTNSFWGASYATTDGFLFAFENNSGQVWRIPLDASIPLKRVADAPVSSNNDGARCVDSGNIVVSGG</sequence>
<keyword evidence="2" id="KW-0812">Transmembrane</keyword>
<dbReference type="SUPFAM" id="SSF82171">
    <property type="entry name" value="DPP6 N-terminal domain-like"/>
    <property type="match status" value="1"/>
</dbReference>
<evidence type="ECO:0000256" key="1">
    <source>
        <dbReference type="SAM" id="MobiDB-lite"/>
    </source>
</evidence>
<gene>
    <name evidence="3" type="ORF">LX32DRAFT_686634</name>
</gene>
<comment type="caution">
    <text evidence="3">The sequence shown here is derived from an EMBL/GenBank/DDBJ whole genome shotgun (WGS) entry which is preliminary data.</text>
</comment>
<keyword evidence="4" id="KW-1185">Reference proteome</keyword>
<dbReference type="AlphaFoldDB" id="A0AAD9H6C4"/>
<reference evidence="3" key="1">
    <citation type="submission" date="2021-06" db="EMBL/GenBank/DDBJ databases">
        <title>Comparative genomics, transcriptomics and evolutionary studies reveal genomic signatures of adaptation to plant cell wall in hemibiotrophic fungi.</title>
        <authorList>
            <consortium name="DOE Joint Genome Institute"/>
            <person name="Baroncelli R."/>
            <person name="Diaz J.F."/>
            <person name="Benocci T."/>
            <person name="Peng M."/>
            <person name="Battaglia E."/>
            <person name="Haridas S."/>
            <person name="Andreopoulos W."/>
            <person name="Labutti K."/>
            <person name="Pangilinan J."/>
            <person name="Floch G.L."/>
            <person name="Makela M.R."/>
            <person name="Henrissat B."/>
            <person name="Grigoriev I.V."/>
            <person name="Crouch J.A."/>
            <person name="De Vries R.P."/>
            <person name="Sukno S.A."/>
            <person name="Thon M.R."/>
        </authorList>
    </citation>
    <scope>NUCLEOTIDE SEQUENCE</scope>
    <source>
        <strain evidence="3">MAFF235873</strain>
    </source>
</reference>
<evidence type="ECO:0000313" key="4">
    <source>
        <dbReference type="Proteomes" id="UP001232148"/>
    </source>
</evidence>
<evidence type="ECO:0000256" key="2">
    <source>
        <dbReference type="SAM" id="Phobius"/>
    </source>
</evidence>
<proteinExistence type="predicted"/>